<protein>
    <submittedName>
        <fullName evidence="1">Uncharacterized protein</fullName>
    </submittedName>
</protein>
<organism evidence="1 2">
    <name type="scientific">Deinococcus wulumuqiensis</name>
    <dbReference type="NCBI Taxonomy" id="980427"/>
    <lineage>
        <taxon>Bacteria</taxon>
        <taxon>Thermotogati</taxon>
        <taxon>Deinococcota</taxon>
        <taxon>Deinococci</taxon>
        <taxon>Deinococcales</taxon>
        <taxon>Deinococcaceae</taxon>
        <taxon>Deinococcus</taxon>
    </lineage>
</organism>
<dbReference type="Proteomes" id="UP000253744">
    <property type="component" value="Chromosome"/>
</dbReference>
<name>A0A345IF10_9DEIO</name>
<dbReference type="STRING" id="1288484.GCA_000348665_02788"/>
<sequence>MDTLLLIVGLSALLLLVMLLTRTREKPSRSRNTPKVRWLDPAVQATFDRQAGRAVTVPKGKDAMWERKVLSQLRGDRAAMERLVAGQAKRFPRAGRSELLERVYDDYVRDQR</sequence>
<dbReference type="KEGG" id="dwu:DVJ83_02915"/>
<proteinExistence type="predicted"/>
<evidence type="ECO:0000313" key="1">
    <source>
        <dbReference type="EMBL" id="AXG98282.1"/>
    </source>
</evidence>
<dbReference type="RefSeq" id="WP_114671325.1">
    <property type="nucleotide sequence ID" value="NZ_CALTYN010000058.1"/>
</dbReference>
<evidence type="ECO:0000313" key="2">
    <source>
        <dbReference type="Proteomes" id="UP000253744"/>
    </source>
</evidence>
<accession>A0A345IF10</accession>
<gene>
    <name evidence="1" type="ORF">DVJ83_02915</name>
</gene>
<dbReference type="AlphaFoldDB" id="A0A345IF10"/>
<dbReference type="EMBL" id="CP031158">
    <property type="protein sequence ID" value="AXG98282.1"/>
    <property type="molecule type" value="Genomic_DNA"/>
</dbReference>
<reference evidence="1 2" key="1">
    <citation type="submission" date="2018-07" db="EMBL/GenBank/DDBJ databases">
        <title>Complete Genome and Methylome Analysis of Deinococcus wulumuqiensis NEB 479.</title>
        <authorList>
            <person name="Fomenkov A."/>
            <person name="Luyten Y."/>
            <person name="Vincze T."/>
            <person name="Anton B.P."/>
            <person name="Clark T."/>
            <person name="Roberts R.J."/>
            <person name="Morgan R.D."/>
        </authorList>
    </citation>
    <scope>NUCLEOTIDE SEQUENCE [LARGE SCALE GENOMIC DNA]</scope>
    <source>
        <strain evidence="1 2">NEB 479</strain>
    </source>
</reference>